<name>A0A2P1JXM2_9CAUD</name>
<evidence type="ECO:0000313" key="2">
    <source>
        <dbReference type="EMBL" id="AVO25079.1"/>
    </source>
</evidence>
<dbReference type="RefSeq" id="YP_010059171.1">
    <property type="nucleotide sequence ID" value="NC_054724.1"/>
</dbReference>
<feature type="domain" description="HigA2-like helix-turn-helix" evidence="1">
    <location>
        <begin position="6"/>
        <end position="75"/>
    </location>
</feature>
<dbReference type="SUPFAM" id="SSF47413">
    <property type="entry name" value="lambda repressor-like DNA-binding domains"/>
    <property type="match status" value="1"/>
</dbReference>
<keyword evidence="3" id="KW-1185">Reference proteome</keyword>
<dbReference type="EMBL" id="MG962366">
    <property type="protein sequence ID" value="AVO25079.1"/>
    <property type="molecule type" value="Genomic_DNA"/>
</dbReference>
<sequence length="83" mass="9506">MPKKPSPEGFELRLKLMTAITDRIDDLDLSSERVSELLGLHPGRVNALLEHRPSFSTTELIRHAYTMGLRVEFTITERERQSA</sequence>
<dbReference type="Proteomes" id="UP000241290">
    <property type="component" value="Genome"/>
</dbReference>
<dbReference type="GeneID" id="64766402"/>
<proteinExistence type="predicted"/>
<dbReference type="Pfam" id="PF13744">
    <property type="entry name" value="HTH_37"/>
    <property type="match status" value="1"/>
</dbReference>
<protein>
    <submittedName>
        <fullName evidence="2">Helix-turn-helix DNA binding domain protein</fullName>
    </submittedName>
</protein>
<organism evidence="2 3">
    <name type="scientific">Rhodococcus phage Finch</name>
    <dbReference type="NCBI Taxonomy" id="2094144"/>
    <lineage>
        <taxon>Viruses</taxon>
        <taxon>Duplodnaviria</taxon>
        <taxon>Heunggongvirae</taxon>
        <taxon>Uroviricota</taxon>
        <taxon>Caudoviricetes</taxon>
        <taxon>Finchvirus</taxon>
        <taxon>Finchvirus finch</taxon>
    </lineage>
</organism>
<dbReference type="Gene3D" id="1.10.260.40">
    <property type="entry name" value="lambda repressor-like DNA-binding domains"/>
    <property type="match status" value="1"/>
</dbReference>
<evidence type="ECO:0000313" key="3">
    <source>
        <dbReference type="Proteomes" id="UP000241290"/>
    </source>
</evidence>
<dbReference type="InterPro" id="IPR039554">
    <property type="entry name" value="HigA2-like_HTH"/>
</dbReference>
<evidence type="ECO:0000259" key="1">
    <source>
        <dbReference type="Pfam" id="PF13744"/>
    </source>
</evidence>
<accession>A0A2P1JXM2</accession>
<reference evidence="3" key="1">
    <citation type="submission" date="2018-02" db="EMBL/GenBank/DDBJ databases">
        <authorList>
            <person name="Cohen D.B."/>
            <person name="Kent A.D."/>
        </authorList>
    </citation>
    <scope>NUCLEOTIDE SEQUENCE [LARGE SCALE GENOMIC DNA]</scope>
</reference>
<dbReference type="KEGG" id="vg:64766402"/>
<gene>
    <name evidence="2" type="primary">149</name>
    <name evidence="2" type="ORF">SEA_FINCH_149</name>
</gene>
<dbReference type="GO" id="GO:0003677">
    <property type="term" value="F:DNA binding"/>
    <property type="evidence" value="ECO:0007669"/>
    <property type="project" value="InterPro"/>
</dbReference>
<dbReference type="InterPro" id="IPR010982">
    <property type="entry name" value="Lambda_DNA-bd_dom_sf"/>
</dbReference>